<organism evidence="2 3">
    <name type="scientific">Linum trigynum</name>
    <dbReference type="NCBI Taxonomy" id="586398"/>
    <lineage>
        <taxon>Eukaryota</taxon>
        <taxon>Viridiplantae</taxon>
        <taxon>Streptophyta</taxon>
        <taxon>Embryophyta</taxon>
        <taxon>Tracheophyta</taxon>
        <taxon>Spermatophyta</taxon>
        <taxon>Magnoliopsida</taxon>
        <taxon>eudicotyledons</taxon>
        <taxon>Gunneridae</taxon>
        <taxon>Pentapetalae</taxon>
        <taxon>rosids</taxon>
        <taxon>fabids</taxon>
        <taxon>Malpighiales</taxon>
        <taxon>Linaceae</taxon>
        <taxon>Linum</taxon>
    </lineage>
</organism>
<protein>
    <recommendedName>
        <fullName evidence="4">RRM domain-containing protein</fullName>
    </recommendedName>
</protein>
<dbReference type="InterPro" id="IPR012677">
    <property type="entry name" value="Nucleotide-bd_a/b_plait_sf"/>
</dbReference>
<evidence type="ECO:0008006" key="4">
    <source>
        <dbReference type="Google" id="ProtNLM"/>
    </source>
</evidence>
<dbReference type="GO" id="GO:0003723">
    <property type="term" value="F:RNA binding"/>
    <property type="evidence" value="ECO:0007669"/>
    <property type="project" value="UniProtKB-KW"/>
</dbReference>
<gene>
    <name evidence="2" type="ORF">LTRI10_LOCUS22131</name>
</gene>
<proteinExistence type="predicted"/>
<dbReference type="SUPFAM" id="SSF54928">
    <property type="entry name" value="RNA-binding domain, RBD"/>
    <property type="match status" value="1"/>
</dbReference>
<dbReference type="Proteomes" id="UP001497516">
    <property type="component" value="Chromosome 4"/>
</dbReference>
<dbReference type="EMBL" id="OZ034817">
    <property type="protein sequence ID" value="CAL1380703.1"/>
    <property type="molecule type" value="Genomic_DNA"/>
</dbReference>
<dbReference type="Gene3D" id="3.30.70.330">
    <property type="match status" value="2"/>
</dbReference>
<evidence type="ECO:0000313" key="3">
    <source>
        <dbReference type="Proteomes" id="UP001497516"/>
    </source>
</evidence>
<accession>A0AAV2E432</accession>
<sequence length="270" mass="29855">MDGNEASSYYQPSSPGHFPVTYYQQTLPHPPLPPPHVYIPRHQVSPTPYTPSYGAYSSSDAVCILFVASLPDDVKPREIYNLFREFLGYGSFHLQSSGDGKPSSVAAIHALNGMVFDLEEGSTLYIDLDKSNSRSKRSKGDDERSGLDKKVKRFYVDSTVATDSGLGVVHLPGTTISHHNTIGYPSALSHESFDARAPTYSISSKLTNSSVPPCPTLFLSNLGPQCREHELTQVFSRWRGFLKLKVQSTYGPPVVFVDFLLHIEIQFPTP</sequence>
<keyword evidence="1" id="KW-0694">RNA-binding</keyword>
<keyword evidence="3" id="KW-1185">Reference proteome</keyword>
<dbReference type="AlphaFoldDB" id="A0AAV2E432"/>
<name>A0AAV2E432_9ROSI</name>
<dbReference type="InterPro" id="IPR035979">
    <property type="entry name" value="RBD_domain_sf"/>
</dbReference>
<dbReference type="PANTHER" id="PTHR10501">
    <property type="entry name" value="U1 SMALL NUCLEAR RIBONUCLEOPROTEIN A/U2 SMALL NUCLEAR RIBONUCLEOPROTEIN B"/>
    <property type="match status" value="1"/>
</dbReference>
<reference evidence="2 3" key="1">
    <citation type="submission" date="2024-04" db="EMBL/GenBank/DDBJ databases">
        <authorList>
            <person name="Fracassetti M."/>
        </authorList>
    </citation>
    <scope>NUCLEOTIDE SEQUENCE [LARGE SCALE GENOMIC DNA]</scope>
</reference>
<evidence type="ECO:0000256" key="1">
    <source>
        <dbReference type="ARBA" id="ARBA00022884"/>
    </source>
</evidence>
<evidence type="ECO:0000313" key="2">
    <source>
        <dbReference type="EMBL" id="CAL1380703.1"/>
    </source>
</evidence>